<sequence length="217" mass="24188">MDGRWSARSKRLLGKPAASAARHGQRYQQIRAEQCHIWLSGPQVSQPAPDLTPAPGWTDLGTWRCESSPPCRLTDQKAGEKGGRSRAWPRRPCRNPKQTENRKGTNAYLGIDIRATSQRRLLLLLFLASTQRSAFVGPHLSGILASHTDVAVSCLSAFATEPESKQLLPWGQPRFLLTATRGVQMLSSMLCQVYHGVASWRYWAAGHFFFCDFGLCH</sequence>
<reference evidence="2" key="3">
    <citation type="submission" date="2011-03" db="EMBL/GenBank/DDBJ databases">
        <title>Annotation of Magnaporthe poae ATCC 64411.</title>
        <authorList>
            <person name="Ma L.-J."/>
            <person name="Dead R."/>
            <person name="Young S.K."/>
            <person name="Zeng Q."/>
            <person name="Gargeya S."/>
            <person name="Fitzgerald M."/>
            <person name="Haas B."/>
            <person name="Abouelleil A."/>
            <person name="Alvarado L."/>
            <person name="Arachchi H.M."/>
            <person name="Berlin A."/>
            <person name="Brown A."/>
            <person name="Chapman S.B."/>
            <person name="Chen Z."/>
            <person name="Dunbar C."/>
            <person name="Freedman E."/>
            <person name="Gearin G."/>
            <person name="Gellesch M."/>
            <person name="Goldberg J."/>
            <person name="Griggs A."/>
            <person name="Gujja S."/>
            <person name="Heiman D."/>
            <person name="Howarth C."/>
            <person name="Larson L."/>
            <person name="Lui A."/>
            <person name="MacDonald P.J.P."/>
            <person name="Mehta T."/>
            <person name="Montmayeur A."/>
            <person name="Murphy C."/>
            <person name="Neiman D."/>
            <person name="Pearson M."/>
            <person name="Priest M."/>
            <person name="Roberts A."/>
            <person name="Saif S."/>
            <person name="Shea T."/>
            <person name="Shenoy N."/>
            <person name="Sisk P."/>
            <person name="Stolte C."/>
            <person name="Sykes S."/>
            <person name="Yandava C."/>
            <person name="Wortman J."/>
            <person name="Nusbaum C."/>
            <person name="Birren B."/>
        </authorList>
    </citation>
    <scope>NUCLEOTIDE SEQUENCE</scope>
    <source>
        <strain evidence="2">ATCC 64411</strain>
    </source>
</reference>
<dbReference type="Proteomes" id="UP000011715">
    <property type="component" value="Unassembled WGS sequence"/>
</dbReference>
<gene>
    <name evidence="2" type="ORF">MAPG_05183</name>
</gene>
<reference evidence="2" key="2">
    <citation type="submission" date="2010-05" db="EMBL/GenBank/DDBJ databases">
        <title>The Genome Sequence of Magnaporthe poae strain ATCC 64411.</title>
        <authorList>
            <consortium name="The Broad Institute Genome Sequencing Platform"/>
            <consortium name="Broad Institute Genome Sequencing Center for Infectious Disease"/>
            <person name="Ma L.-J."/>
            <person name="Dead R."/>
            <person name="Young S."/>
            <person name="Zeng Q."/>
            <person name="Koehrsen M."/>
            <person name="Alvarado L."/>
            <person name="Berlin A."/>
            <person name="Chapman S.B."/>
            <person name="Chen Z."/>
            <person name="Freedman E."/>
            <person name="Gellesch M."/>
            <person name="Goldberg J."/>
            <person name="Griggs A."/>
            <person name="Gujja S."/>
            <person name="Heilman E.R."/>
            <person name="Heiman D."/>
            <person name="Hepburn T."/>
            <person name="Howarth C."/>
            <person name="Jen D."/>
            <person name="Larson L."/>
            <person name="Mehta T."/>
            <person name="Neiman D."/>
            <person name="Pearson M."/>
            <person name="Roberts A."/>
            <person name="Saif S."/>
            <person name="Shea T."/>
            <person name="Shenoy N."/>
            <person name="Sisk P."/>
            <person name="Stolte C."/>
            <person name="Sykes S."/>
            <person name="Walk T."/>
            <person name="White J."/>
            <person name="Yandava C."/>
            <person name="Haas B."/>
            <person name="Nusbaum C."/>
            <person name="Birren B."/>
        </authorList>
    </citation>
    <scope>NUCLEOTIDE SEQUENCE</scope>
    <source>
        <strain evidence="2">ATCC 64411</strain>
    </source>
</reference>
<reference evidence="3" key="4">
    <citation type="journal article" date="2015" name="G3 (Bethesda)">
        <title>Genome sequences of three phytopathogenic species of the Magnaporthaceae family of fungi.</title>
        <authorList>
            <person name="Okagaki L.H."/>
            <person name="Nunes C.C."/>
            <person name="Sailsbery J."/>
            <person name="Clay B."/>
            <person name="Brown D."/>
            <person name="John T."/>
            <person name="Oh Y."/>
            <person name="Young N."/>
            <person name="Fitzgerald M."/>
            <person name="Haas B.J."/>
            <person name="Zeng Q."/>
            <person name="Young S."/>
            <person name="Adiconis X."/>
            <person name="Fan L."/>
            <person name="Levin J.Z."/>
            <person name="Mitchell T.K."/>
            <person name="Okubara P.A."/>
            <person name="Farman M.L."/>
            <person name="Kohn L.M."/>
            <person name="Birren B."/>
            <person name="Ma L.-J."/>
            <person name="Dean R.A."/>
        </authorList>
    </citation>
    <scope>NUCLEOTIDE SEQUENCE</scope>
    <source>
        <strain evidence="3">ATCC 64411 / 73-15</strain>
    </source>
</reference>
<keyword evidence="4" id="KW-1185">Reference proteome</keyword>
<evidence type="ECO:0000256" key="1">
    <source>
        <dbReference type="SAM" id="MobiDB-lite"/>
    </source>
</evidence>
<accession>A0A0C4DYQ7</accession>
<dbReference type="EnsemblFungi" id="MAPG_05183T0">
    <property type="protein sequence ID" value="MAPG_05183T0"/>
    <property type="gene ID" value="MAPG_05183"/>
</dbReference>
<reference evidence="4" key="1">
    <citation type="submission" date="2010-05" db="EMBL/GenBank/DDBJ databases">
        <title>The genome sequence of Magnaporthe poae strain ATCC 64411.</title>
        <authorList>
            <person name="Ma L.-J."/>
            <person name="Dead R."/>
            <person name="Young S."/>
            <person name="Zeng Q."/>
            <person name="Koehrsen M."/>
            <person name="Alvarado L."/>
            <person name="Berlin A."/>
            <person name="Chapman S.B."/>
            <person name="Chen Z."/>
            <person name="Freedman E."/>
            <person name="Gellesch M."/>
            <person name="Goldberg J."/>
            <person name="Griggs A."/>
            <person name="Gujja S."/>
            <person name="Heilman E.R."/>
            <person name="Heiman D."/>
            <person name="Hepburn T."/>
            <person name="Howarth C."/>
            <person name="Jen D."/>
            <person name="Larson L."/>
            <person name="Mehta T."/>
            <person name="Neiman D."/>
            <person name="Pearson M."/>
            <person name="Roberts A."/>
            <person name="Saif S."/>
            <person name="Shea T."/>
            <person name="Shenoy N."/>
            <person name="Sisk P."/>
            <person name="Stolte C."/>
            <person name="Sykes S."/>
            <person name="Walk T."/>
            <person name="White J."/>
            <person name="Yandava C."/>
            <person name="Haas B."/>
            <person name="Nusbaum C."/>
            <person name="Birren B."/>
        </authorList>
    </citation>
    <scope>NUCLEOTIDE SEQUENCE [LARGE SCALE GENOMIC DNA]</scope>
    <source>
        <strain evidence="4">ATCC 64411 / 73-15</strain>
    </source>
</reference>
<dbReference type="AlphaFoldDB" id="A0A0C4DYQ7"/>
<dbReference type="EMBL" id="ADBL01001223">
    <property type="status" value="NOT_ANNOTATED_CDS"/>
    <property type="molecule type" value="Genomic_DNA"/>
</dbReference>
<feature type="region of interest" description="Disordered" evidence="1">
    <location>
        <begin position="1"/>
        <end position="26"/>
    </location>
</feature>
<organism evidence="3 4">
    <name type="scientific">Magnaporthiopsis poae (strain ATCC 64411 / 73-15)</name>
    <name type="common">Kentucky bluegrass fungus</name>
    <name type="synonym">Magnaporthe poae</name>
    <dbReference type="NCBI Taxonomy" id="644358"/>
    <lineage>
        <taxon>Eukaryota</taxon>
        <taxon>Fungi</taxon>
        <taxon>Dikarya</taxon>
        <taxon>Ascomycota</taxon>
        <taxon>Pezizomycotina</taxon>
        <taxon>Sordariomycetes</taxon>
        <taxon>Sordariomycetidae</taxon>
        <taxon>Magnaporthales</taxon>
        <taxon>Magnaporthaceae</taxon>
        <taxon>Magnaporthiopsis</taxon>
    </lineage>
</organism>
<evidence type="ECO:0000313" key="3">
    <source>
        <dbReference type="EnsemblFungi" id="MAPG_05183T0"/>
    </source>
</evidence>
<evidence type="ECO:0000313" key="4">
    <source>
        <dbReference type="Proteomes" id="UP000011715"/>
    </source>
</evidence>
<name>A0A0C4DYQ7_MAGP6</name>
<dbReference type="VEuPathDB" id="FungiDB:MAPG_05183"/>
<feature type="region of interest" description="Disordered" evidence="1">
    <location>
        <begin position="71"/>
        <end position="101"/>
    </location>
</feature>
<protein>
    <submittedName>
        <fullName evidence="2 3">Uncharacterized protein</fullName>
    </submittedName>
</protein>
<evidence type="ECO:0000313" key="2">
    <source>
        <dbReference type="EMBL" id="KLU86165.1"/>
    </source>
</evidence>
<feature type="compositionally biased region" description="Basic and acidic residues" evidence="1">
    <location>
        <begin position="74"/>
        <end position="83"/>
    </location>
</feature>
<proteinExistence type="predicted"/>
<dbReference type="EMBL" id="GL876969">
    <property type="protein sequence ID" value="KLU86165.1"/>
    <property type="molecule type" value="Genomic_DNA"/>
</dbReference>
<reference evidence="3" key="5">
    <citation type="submission" date="2015-06" db="UniProtKB">
        <authorList>
            <consortium name="EnsemblFungi"/>
        </authorList>
    </citation>
    <scope>IDENTIFICATION</scope>
    <source>
        <strain evidence="3">ATCC 64411</strain>
    </source>
</reference>